<dbReference type="Proteomes" id="UP000839581">
    <property type="component" value="Unassembled WGS sequence"/>
</dbReference>
<evidence type="ECO:0000313" key="3">
    <source>
        <dbReference type="EMBL" id="ECV8763881.1"/>
    </source>
</evidence>
<reference evidence="2" key="4">
    <citation type="submission" date="2019-03" db="EMBL/GenBank/DDBJ databases">
        <authorList>
            <person name="Ashton P.M."/>
            <person name="Dallman T."/>
            <person name="Nair S."/>
            <person name="De Pinna E."/>
            <person name="Peters T."/>
            <person name="Grant K."/>
        </authorList>
    </citation>
    <scope>NUCLEOTIDE SEQUENCE [LARGE SCALE GENOMIC DNA]</scope>
    <source>
        <strain evidence="2">265852</strain>
        <strain evidence="6">29290</strain>
        <strain evidence="3">86846</strain>
    </source>
</reference>
<accession>A0A504Z365</accession>
<accession>A0A0F7DI96</accession>
<evidence type="ECO:0000313" key="7">
    <source>
        <dbReference type="Proteomes" id="UP000034636"/>
    </source>
</evidence>
<dbReference type="RefSeq" id="WP_000493384.1">
    <property type="nucleotide sequence ID" value="NZ_AP023291.1"/>
</dbReference>
<dbReference type="PATRIC" id="fig|59201.158.peg.1095"/>
<reference evidence="4" key="5">
    <citation type="submission" date="2019-10" db="EMBL/GenBank/DDBJ databases">
        <authorList>
            <consortium name="NCBI Pathogen Detection Project"/>
        </authorList>
    </citation>
    <scope>NUCLEOTIDE SEQUENCE</scope>
    <source>
        <strain evidence="4">Salmonella enterica</strain>
    </source>
</reference>
<dbReference type="EMBL" id="JYVU01000070">
    <property type="protein sequence ID" value="KTZ05533.1"/>
    <property type="molecule type" value="Genomic_DNA"/>
</dbReference>
<accession>A0A5K1U1H9</accession>
<name>A0A0F7DI96_SALTM</name>
<proteinExistence type="predicted"/>
<dbReference type="Proteomes" id="UP000839595">
    <property type="component" value="Unassembled WGS sequence"/>
</dbReference>
<sequence length="325" mass="36332">MFTAIDNILNSTQLSGEAYFVAEHQGQLDIFRVALEPGAEQKLTQSFSRSLKRDVVDPNTGQNTLPLVSSLLSRDKQVHEYDHQVINYLPPALAKMADVLSFGVNNTPTDFDFAQQNLSTVKGIVYYLCDGQGNGVVVYQHKYPIALHKKTKLSYFSANGRTLDEVTHDSIDINGNVDFFYFDNKYYALNINLLERAYGLEQVINNLAANATPHIIALNILDVSNHPNPADIFNDMHRNRNFMRRLATTANSPLLQNGTINIANIQTLIQNFPILGRNIIINQAGLIELSSKKQKLYFIRLLNNEASFTALNLEPFLAVGKDSAA</sequence>
<reference evidence="5 8" key="1">
    <citation type="submission" date="2014-09" db="EMBL/GenBank/DDBJ databases">
        <title>Salmonella Genotype and Phenotype Association.</title>
        <authorList>
            <person name="Chen Y."/>
            <person name="Folster J."/>
            <person name="Ayers S."/>
            <person name="Kabera C."/>
            <person name="Li C."/>
            <person name="Mukherjee S."/>
            <person name="Lam C."/>
            <person name="Zhao S."/>
            <person name="McDermott P."/>
        </authorList>
    </citation>
    <scope>NUCLEOTIDE SEQUENCE [LARGE SCALE GENOMIC DNA]</scope>
    <source>
        <strain evidence="5 8">CVM N32045</strain>
    </source>
</reference>
<dbReference type="Proteomes" id="UP000885258">
    <property type="component" value="Unassembled WGS sequence"/>
</dbReference>
<evidence type="ECO:0000313" key="2">
    <source>
        <dbReference type="EMBL" id="ECF1546590.1"/>
    </source>
</evidence>
<dbReference type="EMBL" id="RSUA01000102">
    <property type="protein sequence ID" value="MIT52295.1"/>
    <property type="molecule type" value="Genomic_DNA"/>
</dbReference>
<reference evidence="1 7" key="2">
    <citation type="journal article" date="2015" name="Genome Announc.">
        <title>Complete Genome Sequencing of a Multidrug-Resistant and Human-Invasive Salmonella enterica Serovar Typhimurium Strain of the Emerging Sequence Type 213 Genotype.</title>
        <authorList>
            <person name="Calva E."/>
            <person name="Silva C."/>
            <person name="Zaidi M.B."/>
            <person name="Sanchez-Flores A."/>
            <person name="Estrada K."/>
            <person name="Silva G.G."/>
            <person name="Soto-Jimenez L.M."/>
            <person name="Wiesner M."/>
            <person name="Fernandez-Mora M."/>
            <person name="Edwards R.A."/>
            <person name="Vinuesa P."/>
        </authorList>
    </citation>
    <scope>NUCLEOTIDE SEQUENCE [LARGE SCALE GENOMIC DNA]</scope>
    <source>
        <strain evidence="1 7">YU39</strain>
    </source>
</reference>
<dbReference type="EMBL" id="AAKUOT010000093">
    <property type="protein sequence ID" value="ECV8763881.1"/>
    <property type="molecule type" value="Genomic_DNA"/>
</dbReference>
<dbReference type="InterPro" id="IPR032359">
    <property type="entry name" value="KwaB-like"/>
</dbReference>
<organism evidence="1 7">
    <name type="scientific">Salmonella typhimurium</name>
    <dbReference type="NCBI Taxonomy" id="90371"/>
    <lineage>
        <taxon>Bacteria</taxon>
        <taxon>Pseudomonadati</taxon>
        <taxon>Pseudomonadota</taxon>
        <taxon>Gammaproteobacteria</taxon>
        <taxon>Enterobacterales</taxon>
        <taxon>Enterobacteriaceae</taxon>
        <taxon>Salmonella</taxon>
    </lineage>
</organism>
<dbReference type="Proteomes" id="UP000034636">
    <property type="component" value="Chromosome"/>
</dbReference>
<accession>A0A0J1A5N3</accession>
<dbReference type="Proteomes" id="UP000054461">
    <property type="component" value="Unassembled WGS sequence"/>
</dbReference>
<gene>
    <name evidence="3" type="ORF">AAB27_23720</name>
    <name evidence="6" type="ORF">AU613_26070</name>
    <name evidence="5" type="ORF">DD95_21215</name>
    <name evidence="2" type="ORF">E0935_25610</name>
    <name evidence="4" type="ORF">GB171_23865</name>
    <name evidence="1" type="ORF">SE14_01078</name>
</gene>
<evidence type="ECO:0000313" key="1">
    <source>
        <dbReference type="EMBL" id="AKH06645.1"/>
    </source>
</evidence>
<dbReference type="EMBL" id="AAIKGB010000059">
    <property type="protein sequence ID" value="ECF1546590.1"/>
    <property type="molecule type" value="Genomic_DNA"/>
</dbReference>
<evidence type="ECO:0000313" key="6">
    <source>
        <dbReference type="EMBL" id="MIT52295.1"/>
    </source>
</evidence>
<evidence type="ECO:0000313" key="8">
    <source>
        <dbReference type="Proteomes" id="UP000054461"/>
    </source>
</evidence>
<dbReference type="EMBL" id="CP011428">
    <property type="protein sequence ID" value="AKH06645.1"/>
    <property type="molecule type" value="Genomic_DNA"/>
</dbReference>
<reference evidence="4" key="3">
    <citation type="journal article" date="2018" name="Genome Biol.">
        <title>SKESA: strategic k-mer extension for scrupulous assemblies.</title>
        <authorList>
            <person name="Souvorov A."/>
            <person name="Agarwala R."/>
            <person name="Lipman D.J."/>
        </authorList>
    </citation>
    <scope>NUCLEOTIDE SEQUENCE</scope>
    <source>
        <strain evidence="4">Salmonella enterica</strain>
    </source>
</reference>
<protein>
    <submittedName>
        <fullName evidence="2">DUF4868 domain-containing protein</fullName>
    </submittedName>
</protein>
<dbReference type="AlphaFoldDB" id="A0A0F7DI96"/>
<dbReference type="EMBL" id="DAAFZZ010000032">
    <property type="protein sequence ID" value="HAB2205472.1"/>
    <property type="molecule type" value="Genomic_DNA"/>
</dbReference>
<evidence type="ECO:0000313" key="4">
    <source>
        <dbReference type="EMBL" id="HAB2205472.1"/>
    </source>
</evidence>
<dbReference type="Pfam" id="PF16162">
    <property type="entry name" value="KwaB"/>
    <property type="match status" value="1"/>
</dbReference>
<evidence type="ECO:0000313" key="5">
    <source>
        <dbReference type="EMBL" id="KTZ05533.1"/>
    </source>
</evidence>